<evidence type="ECO:0000313" key="4">
    <source>
        <dbReference type="Proteomes" id="UP000226431"/>
    </source>
</evidence>
<proteinExistence type="predicted"/>
<feature type="region of interest" description="Disordered" evidence="1">
    <location>
        <begin position="524"/>
        <end position="549"/>
    </location>
</feature>
<protein>
    <recommendedName>
        <fullName evidence="2">Protein kinase domain-containing protein</fullName>
    </recommendedName>
</protein>
<evidence type="ECO:0000256" key="1">
    <source>
        <dbReference type="SAM" id="MobiDB-lite"/>
    </source>
</evidence>
<dbReference type="STRING" id="2004952.A0A2C5Y012"/>
<dbReference type="OrthoDB" id="4926630at2759"/>
<dbReference type="GO" id="GO:0004674">
    <property type="term" value="F:protein serine/threonine kinase activity"/>
    <property type="evidence" value="ECO:0007669"/>
    <property type="project" value="TreeGrafter"/>
</dbReference>
<dbReference type="InterPro" id="IPR000719">
    <property type="entry name" value="Prot_kinase_dom"/>
</dbReference>
<organism evidence="3 4">
    <name type="scientific">Ophiocordyceps camponoti-rufipedis</name>
    <dbReference type="NCBI Taxonomy" id="2004952"/>
    <lineage>
        <taxon>Eukaryota</taxon>
        <taxon>Fungi</taxon>
        <taxon>Dikarya</taxon>
        <taxon>Ascomycota</taxon>
        <taxon>Pezizomycotina</taxon>
        <taxon>Sordariomycetes</taxon>
        <taxon>Hypocreomycetidae</taxon>
        <taxon>Hypocreales</taxon>
        <taxon>Ophiocordycipitaceae</taxon>
        <taxon>Ophiocordyceps</taxon>
    </lineage>
</organism>
<dbReference type="InterPro" id="IPR011009">
    <property type="entry name" value="Kinase-like_dom_sf"/>
</dbReference>
<dbReference type="Proteomes" id="UP000226431">
    <property type="component" value="Unassembled WGS sequence"/>
</dbReference>
<dbReference type="Pfam" id="PF00069">
    <property type="entry name" value="Pkinase"/>
    <property type="match status" value="1"/>
</dbReference>
<reference evidence="3 4" key="1">
    <citation type="submission" date="2017-06" db="EMBL/GenBank/DDBJ databases">
        <title>Ant-infecting Ophiocordyceps genomes reveal a high diversity of potential behavioral manipulation genes and a possible major role for enterotoxins.</title>
        <authorList>
            <person name="De Bekker C."/>
            <person name="Evans H.C."/>
            <person name="Brachmann A."/>
            <person name="Hughes D.P."/>
        </authorList>
    </citation>
    <scope>NUCLEOTIDE SEQUENCE [LARGE SCALE GENOMIC DNA]</scope>
    <source>
        <strain evidence="3 4">Map16</strain>
    </source>
</reference>
<dbReference type="PANTHER" id="PTHR24359:SF1">
    <property type="entry name" value="INHIBITOR OF NUCLEAR FACTOR KAPPA-B KINASE EPSILON SUBUNIT HOMOLOG 1-RELATED"/>
    <property type="match status" value="1"/>
</dbReference>
<dbReference type="SUPFAM" id="SSF56112">
    <property type="entry name" value="Protein kinase-like (PK-like)"/>
    <property type="match status" value="1"/>
</dbReference>
<dbReference type="PROSITE" id="PS50011">
    <property type="entry name" value="PROTEIN_KINASE_DOM"/>
    <property type="match status" value="1"/>
</dbReference>
<dbReference type="CDD" id="cd00180">
    <property type="entry name" value="PKc"/>
    <property type="match status" value="1"/>
</dbReference>
<dbReference type="GO" id="GO:0005524">
    <property type="term" value="F:ATP binding"/>
    <property type="evidence" value="ECO:0007669"/>
    <property type="project" value="InterPro"/>
</dbReference>
<dbReference type="Gene3D" id="1.10.510.10">
    <property type="entry name" value="Transferase(Phosphotransferase) domain 1"/>
    <property type="match status" value="1"/>
</dbReference>
<dbReference type="EMBL" id="NJES01000510">
    <property type="protein sequence ID" value="PHH71448.1"/>
    <property type="molecule type" value="Genomic_DNA"/>
</dbReference>
<comment type="caution">
    <text evidence="3">The sequence shown here is derived from an EMBL/GenBank/DDBJ whole genome shotgun (WGS) entry which is preliminary data.</text>
</comment>
<feature type="domain" description="Protein kinase" evidence="2">
    <location>
        <begin position="168"/>
        <end position="495"/>
    </location>
</feature>
<accession>A0A2C5Y012</accession>
<dbReference type="SMART" id="SM00220">
    <property type="entry name" value="S_TKc"/>
    <property type="match status" value="1"/>
</dbReference>
<keyword evidence="4" id="KW-1185">Reference proteome</keyword>
<sequence>MSLRSRLRLTAQCNGRHFFYPAGEIRSIFQTEAIEIELAAVFPDWTPAKVTARAELACSDGMDGPESITRLFVILVLIHRLQDLESFIDEKIKDCHLPLWLGRGGSGLFLGPNDTGPVGSCHRWELDSIDDFNYVQKKVLAPCFQDKAAGAVTSQLIKPDVFMPWTEKEPVAEILHGNYSSVYAVKIHKDHHQFRVNGERCDKFALKVLKTRIRDQFLKELRCLNLCADRDNLVELYSAYEQGGIYSFLFPWAHGGSLLTLWDLDPETWSQSNVVNSVRWIAHQCYKLASKTGLGHIHDGRGIESTSTFDKLYGIHGDIKPANILLYRDQETVHGPGVLKISDMGFTDFHSVQSRSMQPPLRPHSPAYRAPEHGMKTIFLSRKYDIWGLGCVFSELLSWFIRGPNGVKNYSWKRRNDKYDDDRWGGDDFFRHFYNEDNLVVHADLKPSVIRWINELCNIVGTTNFLSDFLNYIKDRMLVVDCDQRATCDEVSDFLRQLYNHCLVNEQYCTSHLPFHMEDLEEQEEQQKREQQVRLKRGASDFGTNSHDPRFKRARYFRG</sequence>
<dbReference type="PANTHER" id="PTHR24359">
    <property type="entry name" value="SERINE/THREONINE-PROTEIN KINASE SBK1"/>
    <property type="match status" value="1"/>
</dbReference>
<evidence type="ECO:0000259" key="2">
    <source>
        <dbReference type="PROSITE" id="PS50011"/>
    </source>
</evidence>
<gene>
    <name evidence="3" type="ORF">CDD80_5277</name>
</gene>
<dbReference type="AlphaFoldDB" id="A0A2C5Y012"/>
<evidence type="ECO:0000313" key="3">
    <source>
        <dbReference type="EMBL" id="PHH71448.1"/>
    </source>
</evidence>
<name>A0A2C5Y012_9HYPO</name>